<accession>W0JKS5</accession>
<evidence type="ECO:0000313" key="5">
    <source>
        <dbReference type="Proteomes" id="UP000019024"/>
    </source>
</evidence>
<keyword evidence="5" id="KW-1185">Reference proteome</keyword>
<feature type="domain" description="Nudix hydrolase" evidence="3">
    <location>
        <begin position="56"/>
        <end position="184"/>
    </location>
</feature>
<dbReference type="InterPro" id="IPR015797">
    <property type="entry name" value="NUDIX_hydrolase-like_dom_sf"/>
</dbReference>
<dbReference type="GO" id="GO:0016787">
    <property type="term" value="F:hydrolase activity"/>
    <property type="evidence" value="ECO:0007669"/>
    <property type="project" value="UniProtKB-KW"/>
</dbReference>
<dbReference type="InterPro" id="IPR020476">
    <property type="entry name" value="Nudix_hydrolase"/>
</dbReference>
<evidence type="ECO:0000259" key="3">
    <source>
        <dbReference type="PROSITE" id="PS51462"/>
    </source>
</evidence>
<evidence type="ECO:0000313" key="4">
    <source>
        <dbReference type="EMBL" id="AHF99325.1"/>
    </source>
</evidence>
<dbReference type="RefSeq" id="WP_049952531.1">
    <property type="nucleotide sequence ID" value="NZ_CP007055.1"/>
</dbReference>
<dbReference type="eggNOG" id="arCOG01083">
    <property type="taxonomic scope" value="Archaea"/>
</dbReference>
<sequence length="184" mass="20679">MAVDELTLRADEATRCAEDATRRLEDRYESHLERQRTESVSRRRFRTLVGRIQRTGAPYGVHTLVSRPTGEILLVRHGGIDRWVLPGGGIDPGESFLETARRELAEEAGIEACYDGLAMLTRIDLRTSGYRMRGILPVFAARAETTTPRISDPDGEISAAEWFETLPEETRDRAALRACRAHTL</sequence>
<evidence type="ECO:0000256" key="2">
    <source>
        <dbReference type="ARBA" id="ARBA00022801"/>
    </source>
</evidence>
<dbReference type="Proteomes" id="UP000019024">
    <property type="component" value="Chromosome"/>
</dbReference>
<dbReference type="SUPFAM" id="SSF55811">
    <property type="entry name" value="Nudix"/>
    <property type="match status" value="1"/>
</dbReference>
<evidence type="ECO:0000256" key="1">
    <source>
        <dbReference type="ARBA" id="ARBA00001946"/>
    </source>
</evidence>
<dbReference type="PANTHER" id="PTHR43046">
    <property type="entry name" value="GDP-MANNOSE MANNOSYL HYDROLASE"/>
    <property type="match status" value="1"/>
</dbReference>
<dbReference type="AlphaFoldDB" id="W0JKS5"/>
<dbReference type="PROSITE" id="PS00893">
    <property type="entry name" value="NUDIX_BOX"/>
    <property type="match status" value="1"/>
</dbReference>
<comment type="cofactor">
    <cofactor evidence="1">
        <name>Mg(2+)</name>
        <dbReference type="ChEBI" id="CHEBI:18420"/>
    </cofactor>
</comment>
<dbReference type="Gene3D" id="3.90.79.10">
    <property type="entry name" value="Nucleoside Triphosphate Pyrophosphohydrolase"/>
    <property type="match status" value="1"/>
</dbReference>
<proteinExistence type="predicted"/>
<dbReference type="InterPro" id="IPR000086">
    <property type="entry name" value="NUDIX_hydrolase_dom"/>
</dbReference>
<gene>
    <name evidence="4" type="ORF">HALLA_11100</name>
</gene>
<dbReference type="OrthoDB" id="40462at2157"/>
<dbReference type="HOGENOM" id="CLU_1465051_0_0_2"/>
<reference evidence="4 5" key="1">
    <citation type="submission" date="2014-01" db="EMBL/GenBank/DDBJ databases">
        <authorList>
            <consortium name="DOE Joint Genome Institute"/>
            <person name="Anderson I."/>
            <person name="Huntemann M."/>
            <person name="Han J."/>
            <person name="Chen A."/>
            <person name="Kyrpides N."/>
            <person name="Mavromatis K."/>
            <person name="Markowitz V."/>
            <person name="Palaniappan K."/>
            <person name="Ivanova N."/>
            <person name="Schaumberg A."/>
            <person name="Pati A."/>
            <person name="Liolios K."/>
            <person name="Nordberg H.P."/>
            <person name="Cantor M.N."/>
            <person name="Hua S.X."/>
            <person name="Woyke T."/>
        </authorList>
    </citation>
    <scope>NUCLEOTIDE SEQUENCE [LARGE SCALE GENOMIC DNA]</scope>
    <source>
        <strain evidence="4 5">XH-48</strain>
    </source>
</reference>
<keyword evidence="2 4" id="KW-0378">Hydrolase</keyword>
<dbReference type="InterPro" id="IPR020084">
    <property type="entry name" value="NUDIX_hydrolase_CS"/>
</dbReference>
<dbReference type="EMBL" id="CP007055">
    <property type="protein sequence ID" value="AHF99325.1"/>
    <property type="molecule type" value="Genomic_DNA"/>
</dbReference>
<dbReference type="PANTHER" id="PTHR43046:SF16">
    <property type="entry name" value="ADP-RIBOSE PYROPHOSPHATASE YJHB-RELATED"/>
    <property type="match status" value="1"/>
</dbReference>
<dbReference type="STRING" id="797299.HALLA_11100"/>
<dbReference type="PRINTS" id="PR00502">
    <property type="entry name" value="NUDIXFAMILY"/>
</dbReference>
<protein>
    <submittedName>
        <fullName evidence="4">NUDIX hydrolase</fullName>
    </submittedName>
</protein>
<organism evidence="4 5">
    <name type="scientific">Halostagnicola larsenii XH-48</name>
    <dbReference type="NCBI Taxonomy" id="797299"/>
    <lineage>
        <taxon>Archaea</taxon>
        <taxon>Methanobacteriati</taxon>
        <taxon>Methanobacteriota</taxon>
        <taxon>Stenosarchaea group</taxon>
        <taxon>Halobacteria</taxon>
        <taxon>Halobacteriales</taxon>
        <taxon>Natrialbaceae</taxon>
        <taxon>Halostagnicola</taxon>
    </lineage>
</organism>
<dbReference type="KEGG" id="hlr:HALLA_11100"/>
<dbReference type="Pfam" id="PF00293">
    <property type="entry name" value="NUDIX"/>
    <property type="match status" value="1"/>
</dbReference>
<dbReference type="PROSITE" id="PS51462">
    <property type="entry name" value="NUDIX"/>
    <property type="match status" value="1"/>
</dbReference>
<dbReference type="CDD" id="cd02883">
    <property type="entry name" value="NUDIX_Hydrolase"/>
    <property type="match status" value="1"/>
</dbReference>
<dbReference type="GeneID" id="25145007"/>
<name>W0JKS5_9EURY</name>